<dbReference type="Proteomes" id="UP000410984">
    <property type="component" value="Unassembled WGS sequence"/>
</dbReference>
<organism evidence="2 3">
    <name type="scientific">Methylobacterium symbioticum</name>
    <dbReference type="NCBI Taxonomy" id="2584084"/>
    <lineage>
        <taxon>Bacteria</taxon>
        <taxon>Pseudomonadati</taxon>
        <taxon>Pseudomonadota</taxon>
        <taxon>Alphaproteobacteria</taxon>
        <taxon>Hyphomicrobiales</taxon>
        <taxon>Methylobacteriaceae</taxon>
        <taxon>Methylobacterium</taxon>
    </lineage>
</organism>
<protein>
    <submittedName>
        <fullName evidence="2">Uncharacterized protein</fullName>
    </submittedName>
</protein>
<name>A0A509EJ43_9HYPH</name>
<keyword evidence="1" id="KW-1133">Transmembrane helix</keyword>
<proteinExistence type="predicted"/>
<gene>
    <name evidence="2" type="ORF">MET9862_05035</name>
</gene>
<keyword evidence="3" id="KW-1185">Reference proteome</keyword>
<keyword evidence="1" id="KW-0472">Membrane</keyword>
<sequence length="32" mass="3191">MFAKIVTYAMIGAFTCGLIATVIGTAGVALGE</sequence>
<evidence type="ECO:0000313" key="2">
    <source>
        <dbReference type="EMBL" id="VUD74406.1"/>
    </source>
</evidence>
<feature type="transmembrane region" description="Helical" evidence="1">
    <location>
        <begin position="6"/>
        <end position="30"/>
    </location>
</feature>
<reference evidence="2 3" key="1">
    <citation type="submission" date="2019-06" db="EMBL/GenBank/DDBJ databases">
        <authorList>
            <person name="Rodrigo-Torres L."/>
            <person name="Arahal R. D."/>
            <person name="Lucena T."/>
        </authorList>
    </citation>
    <scope>NUCLEOTIDE SEQUENCE [LARGE SCALE GENOMIC DNA]</scope>
    <source>
        <strain evidence="2 3">SB0023/3</strain>
    </source>
</reference>
<dbReference type="EMBL" id="CABFPH010000122">
    <property type="protein sequence ID" value="VUD74406.1"/>
    <property type="molecule type" value="Genomic_DNA"/>
</dbReference>
<accession>A0A509EJ43</accession>
<evidence type="ECO:0000256" key="1">
    <source>
        <dbReference type="SAM" id="Phobius"/>
    </source>
</evidence>
<dbReference type="AlphaFoldDB" id="A0A509EJ43"/>
<evidence type="ECO:0000313" key="3">
    <source>
        <dbReference type="Proteomes" id="UP000410984"/>
    </source>
</evidence>
<keyword evidence="1" id="KW-0812">Transmembrane</keyword>